<feature type="transmembrane region" description="Helical" evidence="1">
    <location>
        <begin position="380"/>
        <end position="398"/>
    </location>
</feature>
<dbReference type="Pfam" id="PF04235">
    <property type="entry name" value="DUF418"/>
    <property type="match status" value="1"/>
</dbReference>
<feature type="transmembrane region" description="Helical" evidence="1">
    <location>
        <begin position="410"/>
        <end position="429"/>
    </location>
</feature>
<feature type="transmembrane region" description="Helical" evidence="1">
    <location>
        <begin position="178"/>
        <end position="194"/>
    </location>
</feature>
<feature type="transmembrane region" description="Helical" evidence="1">
    <location>
        <begin position="302"/>
        <end position="319"/>
    </location>
</feature>
<dbReference type="OrthoDB" id="9807744at2"/>
<dbReference type="Proteomes" id="UP000223913">
    <property type="component" value="Unassembled WGS sequence"/>
</dbReference>
<evidence type="ECO:0000313" key="4">
    <source>
        <dbReference type="Proteomes" id="UP000223913"/>
    </source>
</evidence>
<feature type="transmembrane region" description="Helical" evidence="1">
    <location>
        <begin position="137"/>
        <end position="152"/>
    </location>
</feature>
<keyword evidence="4" id="KW-1185">Reference proteome</keyword>
<dbReference type="PANTHER" id="PTHR30590">
    <property type="entry name" value="INNER MEMBRANE PROTEIN"/>
    <property type="match status" value="1"/>
</dbReference>
<feature type="domain" description="DUF418" evidence="2">
    <location>
        <begin position="288"/>
        <end position="447"/>
    </location>
</feature>
<name>A0A2D0N9W8_FLAN2</name>
<dbReference type="PANTHER" id="PTHR30590:SF2">
    <property type="entry name" value="INNER MEMBRANE PROTEIN"/>
    <property type="match status" value="1"/>
</dbReference>
<dbReference type="EMBL" id="PDUD01000022">
    <property type="protein sequence ID" value="PHN05275.1"/>
    <property type="molecule type" value="Genomic_DNA"/>
</dbReference>
<dbReference type="AlphaFoldDB" id="A0A2D0N9W8"/>
<proteinExistence type="predicted"/>
<evidence type="ECO:0000256" key="1">
    <source>
        <dbReference type="SAM" id="Phobius"/>
    </source>
</evidence>
<feature type="transmembrane region" description="Helical" evidence="1">
    <location>
        <begin position="268"/>
        <end position="290"/>
    </location>
</feature>
<gene>
    <name evidence="3" type="ORF">CRP01_17315</name>
</gene>
<feature type="transmembrane region" description="Helical" evidence="1">
    <location>
        <begin position="339"/>
        <end position="360"/>
    </location>
</feature>
<keyword evidence="1" id="KW-0472">Membrane</keyword>
<evidence type="ECO:0000313" key="3">
    <source>
        <dbReference type="EMBL" id="PHN05275.1"/>
    </source>
</evidence>
<feature type="transmembrane region" description="Helical" evidence="1">
    <location>
        <begin position="91"/>
        <end position="117"/>
    </location>
</feature>
<evidence type="ECO:0000259" key="2">
    <source>
        <dbReference type="Pfam" id="PF04235"/>
    </source>
</evidence>
<keyword evidence="1" id="KW-1133">Transmembrane helix</keyword>
<accession>A0A2D0N9W8</accession>
<sequence length="449" mass="52858">MQRELTFPDLCRSGRGDLSWRKIIFRRHKPARLNSQLQPTSSGERIGSLDFLRGLAILGILIINVETFSYPDPWSPYKFGFAGELDHDTRFWVYFLAQGKFFSMFTLLFGVGFYIFLERLEQKGLGLKAMDIYARRLLWLFVFGVVHAYLIWDGDILYHYATCGFLLFPFRSFSVRRLLLVLLIPVAIVLYNAYESAGRAQEQYRAFTDATAVAETDRSEADRKAITSWENRTSKKEADRTEMPVPRQTYFESIATNAEHTRVHKGVIFYQGILFRTLIMMMLGILLYKLDVFRDYRNLPHYWLITATVLAIALVVNYLRYYQWTYAYFEPVRSVWRAWLFAFPKELLGLAYILLFNGIYQRWLQNLSFRPVSMAGKMALTNYILQSIICGFIFYGYGLGQYNQISRTELLPIVAAIWVAQLVLSWWWLRRFRQGPLERLWRRLTYGRS</sequence>
<dbReference type="InterPro" id="IPR007349">
    <property type="entry name" value="DUF418"/>
</dbReference>
<keyword evidence="1" id="KW-0812">Transmembrane</keyword>
<feature type="transmembrane region" description="Helical" evidence="1">
    <location>
        <begin position="51"/>
        <end position="71"/>
    </location>
</feature>
<dbReference type="InterPro" id="IPR052529">
    <property type="entry name" value="Bact_Transport_Assoc"/>
</dbReference>
<reference evidence="3 4" key="1">
    <citation type="submission" date="2017-10" db="EMBL/GenBank/DDBJ databases">
        <title>The draft genome sequence of Lewinella nigricans NBRC 102662.</title>
        <authorList>
            <person name="Wang K."/>
        </authorList>
    </citation>
    <scope>NUCLEOTIDE SEQUENCE [LARGE SCALE GENOMIC DNA]</scope>
    <source>
        <strain evidence="3 4">NBRC 102662</strain>
    </source>
</reference>
<organism evidence="3 4">
    <name type="scientific">Flavilitoribacter nigricans (strain ATCC 23147 / DSM 23189 / NBRC 102662 / NCIMB 1420 / SS-2)</name>
    <name type="common">Lewinella nigricans</name>
    <dbReference type="NCBI Taxonomy" id="1122177"/>
    <lineage>
        <taxon>Bacteria</taxon>
        <taxon>Pseudomonadati</taxon>
        <taxon>Bacteroidota</taxon>
        <taxon>Saprospiria</taxon>
        <taxon>Saprospirales</taxon>
        <taxon>Lewinellaceae</taxon>
        <taxon>Flavilitoribacter</taxon>
    </lineage>
</organism>
<protein>
    <recommendedName>
        <fullName evidence="2">DUF418 domain-containing protein</fullName>
    </recommendedName>
</protein>
<comment type="caution">
    <text evidence="3">The sequence shown here is derived from an EMBL/GenBank/DDBJ whole genome shotgun (WGS) entry which is preliminary data.</text>
</comment>